<dbReference type="InterPro" id="IPR054520">
    <property type="entry name" value="M_Eco57I_C"/>
</dbReference>
<keyword evidence="4" id="KW-0808">Transferase</keyword>
<evidence type="ECO:0000256" key="2">
    <source>
        <dbReference type="ARBA" id="ARBA00011900"/>
    </source>
</evidence>
<dbReference type="InterPro" id="IPR050953">
    <property type="entry name" value="N4_N6_ade-DNA_methylase"/>
</dbReference>
<evidence type="ECO:0000256" key="4">
    <source>
        <dbReference type="ARBA" id="ARBA00022679"/>
    </source>
</evidence>
<dbReference type="Pfam" id="PF22837">
    <property type="entry name" value="M_Eco57I_C"/>
    <property type="match status" value="1"/>
</dbReference>
<sequence>MTVQPRTRPPVTPTPARSRRRAMGAYYTPASPAEFMADWLVRGPEETYLEPSFGDGVFLESLHRVLGRRGLEPERVVGVELDARAVERGRGRGVLEGCTVVRRNFLEVEPFRVDAVIGNPPYVRLRHLPGGQAATAATAAGRVLPTGVDPSGSIWMPFVLHSCSFLREGGRLAFVLPYELTYVRYAQPLWEFLGAHFAALRVLHSRRRVFEDILQDVVILLADGYGGRTAVVDYEQYDGPADIGAGAWSSRESLRIRDVVNSERVFRQALLPAPLRSLLTDHLDARTVPAGEISTLRIGYVAGDRHFFHPAPGEVSRYRLPARHLRPALSSGRQIAGVGLYSSGVPAENRSRLYHPGARLGAADRAYIAAGEEQGVDQRYKCRIRDPWYVVPGVKVPDFVVSVFSERPVFTVNDAGLVASNSLICGYTPPGLDPRSVAASWYTSLTLLQCELEVHSLGGGVLILVPGEAQRVRVAPPGPPSSSPSSRQYRHLAAVDAALAARDVEGAYAAGDDPVLRGSLGLTKADLESVRDGIEVLARWRRSAGRRS</sequence>
<keyword evidence="11" id="KW-1185">Reference proteome</keyword>
<evidence type="ECO:0000259" key="8">
    <source>
        <dbReference type="Pfam" id="PF07669"/>
    </source>
</evidence>
<dbReference type="PANTHER" id="PTHR33841:SF5">
    <property type="entry name" value="DNA METHYLASE (MODIFICATION METHYLASE) (METHYLTRANSFERASE)-RELATED"/>
    <property type="match status" value="1"/>
</dbReference>
<dbReference type="PANTHER" id="PTHR33841">
    <property type="entry name" value="DNA METHYLTRANSFERASE YEEA-RELATED"/>
    <property type="match status" value="1"/>
</dbReference>
<dbReference type="InterPro" id="IPR002052">
    <property type="entry name" value="DNA_methylase_N6_adenine_CS"/>
</dbReference>
<dbReference type="SUPFAM" id="SSF53335">
    <property type="entry name" value="S-adenosyl-L-methionine-dependent methyltransferases"/>
    <property type="match status" value="1"/>
</dbReference>
<dbReference type="Proteomes" id="UP001612915">
    <property type="component" value="Unassembled WGS sequence"/>
</dbReference>
<keyword evidence="3 10" id="KW-0489">Methyltransferase</keyword>
<keyword evidence="5" id="KW-0949">S-adenosyl-L-methionine</keyword>
<evidence type="ECO:0000256" key="1">
    <source>
        <dbReference type="ARBA" id="ARBA00006594"/>
    </source>
</evidence>
<dbReference type="PROSITE" id="PS00092">
    <property type="entry name" value="N6_MTASE"/>
    <property type="match status" value="1"/>
</dbReference>
<comment type="caution">
    <text evidence="10">The sequence shown here is derived from an EMBL/GenBank/DDBJ whole genome shotgun (WGS) entry which is preliminary data.</text>
</comment>
<dbReference type="EMBL" id="JBITLV010000001">
    <property type="protein sequence ID" value="MFI7586031.1"/>
    <property type="molecule type" value="Genomic_DNA"/>
</dbReference>
<feature type="domain" description="Type II methyltransferase M.Eco57I C-terminal" evidence="9">
    <location>
        <begin position="269"/>
        <end position="516"/>
    </location>
</feature>
<comment type="similarity">
    <text evidence="1">Belongs to the N(4)/N(6)-methyltransferase family.</text>
</comment>
<evidence type="ECO:0000256" key="7">
    <source>
        <dbReference type="SAM" id="MobiDB-lite"/>
    </source>
</evidence>
<dbReference type="InterPro" id="IPR011639">
    <property type="entry name" value="MethylTrfase_TaqI-like_dom"/>
</dbReference>
<dbReference type="GO" id="GO:0032259">
    <property type="term" value="P:methylation"/>
    <property type="evidence" value="ECO:0007669"/>
    <property type="project" value="UniProtKB-KW"/>
</dbReference>
<accession>A0ABW8AI49</accession>
<evidence type="ECO:0000313" key="11">
    <source>
        <dbReference type="Proteomes" id="UP001612915"/>
    </source>
</evidence>
<feature type="domain" description="Type II methyltransferase M.TaqI-like" evidence="8">
    <location>
        <begin position="113"/>
        <end position="192"/>
    </location>
</feature>
<evidence type="ECO:0000256" key="5">
    <source>
        <dbReference type="ARBA" id="ARBA00022691"/>
    </source>
</evidence>
<feature type="region of interest" description="Disordered" evidence="7">
    <location>
        <begin position="1"/>
        <end position="22"/>
    </location>
</feature>
<dbReference type="Pfam" id="PF07669">
    <property type="entry name" value="Eco57I"/>
    <property type="match status" value="1"/>
</dbReference>
<dbReference type="Gene3D" id="3.40.50.150">
    <property type="entry name" value="Vaccinia Virus protein VP39"/>
    <property type="match status" value="1"/>
</dbReference>
<protein>
    <recommendedName>
        <fullName evidence="2">site-specific DNA-methyltransferase (adenine-specific)</fullName>
        <ecNumber evidence="2">2.1.1.72</ecNumber>
    </recommendedName>
</protein>
<dbReference type="GO" id="GO:0008168">
    <property type="term" value="F:methyltransferase activity"/>
    <property type="evidence" value="ECO:0007669"/>
    <property type="project" value="UniProtKB-KW"/>
</dbReference>
<dbReference type="PRINTS" id="PR00507">
    <property type="entry name" value="N12N6MTFRASE"/>
</dbReference>
<dbReference type="InterPro" id="IPR029063">
    <property type="entry name" value="SAM-dependent_MTases_sf"/>
</dbReference>
<evidence type="ECO:0000256" key="6">
    <source>
        <dbReference type="ARBA" id="ARBA00047942"/>
    </source>
</evidence>
<organism evidence="10 11">
    <name type="scientific">Spongisporangium articulatum</name>
    <dbReference type="NCBI Taxonomy" id="3362603"/>
    <lineage>
        <taxon>Bacteria</taxon>
        <taxon>Bacillati</taxon>
        <taxon>Actinomycetota</taxon>
        <taxon>Actinomycetes</taxon>
        <taxon>Kineosporiales</taxon>
        <taxon>Kineosporiaceae</taxon>
        <taxon>Spongisporangium</taxon>
    </lineage>
</organism>
<evidence type="ECO:0000313" key="10">
    <source>
        <dbReference type="EMBL" id="MFI7586031.1"/>
    </source>
</evidence>
<dbReference type="RefSeq" id="WP_398274955.1">
    <property type="nucleotide sequence ID" value="NZ_JBITLV010000001.1"/>
</dbReference>
<evidence type="ECO:0000259" key="9">
    <source>
        <dbReference type="Pfam" id="PF22837"/>
    </source>
</evidence>
<gene>
    <name evidence="10" type="ORF">ACIB24_03020</name>
</gene>
<proteinExistence type="inferred from homology"/>
<evidence type="ECO:0000256" key="3">
    <source>
        <dbReference type="ARBA" id="ARBA00022603"/>
    </source>
</evidence>
<reference evidence="10 11" key="1">
    <citation type="submission" date="2024-10" db="EMBL/GenBank/DDBJ databases">
        <title>The Natural Products Discovery Center: Release of the First 8490 Sequenced Strains for Exploring Actinobacteria Biosynthetic Diversity.</title>
        <authorList>
            <person name="Kalkreuter E."/>
            <person name="Kautsar S.A."/>
            <person name="Yang D."/>
            <person name="Bader C.D."/>
            <person name="Teijaro C.N."/>
            <person name="Fluegel L."/>
            <person name="Davis C.M."/>
            <person name="Simpson J.R."/>
            <person name="Lauterbach L."/>
            <person name="Steele A.D."/>
            <person name="Gui C."/>
            <person name="Meng S."/>
            <person name="Li G."/>
            <person name="Viehrig K."/>
            <person name="Ye F."/>
            <person name="Su P."/>
            <person name="Kiefer A.F."/>
            <person name="Nichols A."/>
            <person name="Cepeda A.J."/>
            <person name="Yan W."/>
            <person name="Fan B."/>
            <person name="Jiang Y."/>
            <person name="Adhikari A."/>
            <person name="Zheng C.-J."/>
            <person name="Schuster L."/>
            <person name="Cowan T.M."/>
            <person name="Smanski M.J."/>
            <person name="Chevrette M.G."/>
            <person name="De Carvalho L.P.S."/>
            <person name="Shen B."/>
        </authorList>
    </citation>
    <scope>NUCLEOTIDE SEQUENCE [LARGE SCALE GENOMIC DNA]</scope>
    <source>
        <strain evidence="10 11">NPDC049639</strain>
    </source>
</reference>
<name>A0ABW8AI49_9ACTN</name>
<dbReference type="CDD" id="cd02440">
    <property type="entry name" value="AdoMet_MTases"/>
    <property type="match status" value="1"/>
</dbReference>
<comment type="catalytic activity">
    <reaction evidence="6">
        <text>a 2'-deoxyadenosine in DNA + S-adenosyl-L-methionine = an N(6)-methyl-2'-deoxyadenosine in DNA + S-adenosyl-L-homocysteine + H(+)</text>
        <dbReference type="Rhea" id="RHEA:15197"/>
        <dbReference type="Rhea" id="RHEA-COMP:12418"/>
        <dbReference type="Rhea" id="RHEA-COMP:12419"/>
        <dbReference type="ChEBI" id="CHEBI:15378"/>
        <dbReference type="ChEBI" id="CHEBI:57856"/>
        <dbReference type="ChEBI" id="CHEBI:59789"/>
        <dbReference type="ChEBI" id="CHEBI:90615"/>
        <dbReference type="ChEBI" id="CHEBI:90616"/>
        <dbReference type="EC" id="2.1.1.72"/>
    </reaction>
</comment>
<dbReference type="EC" id="2.1.1.72" evidence="2"/>